<keyword evidence="1" id="KW-0472">Membrane</keyword>
<dbReference type="InterPro" id="IPR036179">
    <property type="entry name" value="Ig-like_dom_sf"/>
</dbReference>
<dbReference type="InterPro" id="IPR003597">
    <property type="entry name" value="Ig_C1-set"/>
</dbReference>
<dbReference type="Proteomes" id="UP000503349">
    <property type="component" value="Chromosome 6"/>
</dbReference>
<organism evidence="3 4">
    <name type="scientific">Channa argus</name>
    <name type="common">Northern snakehead</name>
    <name type="synonym">Ophicephalus argus</name>
    <dbReference type="NCBI Taxonomy" id="215402"/>
    <lineage>
        <taxon>Eukaryota</taxon>
        <taxon>Metazoa</taxon>
        <taxon>Chordata</taxon>
        <taxon>Craniata</taxon>
        <taxon>Vertebrata</taxon>
        <taxon>Euteleostomi</taxon>
        <taxon>Actinopterygii</taxon>
        <taxon>Neopterygii</taxon>
        <taxon>Teleostei</taxon>
        <taxon>Neoteleostei</taxon>
        <taxon>Acanthomorphata</taxon>
        <taxon>Anabantaria</taxon>
        <taxon>Anabantiformes</taxon>
        <taxon>Channoidei</taxon>
        <taxon>Channidae</taxon>
        <taxon>Channa</taxon>
    </lineage>
</organism>
<dbReference type="AlphaFoldDB" id="A0A6G1PJX9"/>
<sequence length="192" mass="21264">MRKVNLHRGQLQDLHSQHFLRKRRDQIFRMDATVTLIVVLGWWSVGSVCLSAPSGSYFMVFSSGTLLVVKADEPAQCDKADEHHHQNEATGSFVAPSIQILSSVPLSQDPGSPHFMVCLLTGLNSPVQDILWWVDDTMVTSADAAVSLMTSDKDGAYSATSVWAVSAANWRSRSTYWCGTVQEGQVYRQRSC</sequence>
<proteinExistence type="predicted"/>
<keyword evidence="1" id="KW-0812">Transmembrane</keyword>
<dbReference type="SUPFAM" id="SSF48726">
    <property type="entry name" value="Immunoglobulin"/>
    <property type="match status" value="1"/>
</dbReference>
<evidence type="ECO:0000256" key="1">
    <source>
        <dbReference type="SAM" id="Phobius"/>
    </source>
</evidence>
<evidence type="ECO:0000259" key="2">
    <source>
        <dbReference type="PROSITE" id="PS50835"/>
    </source>
</evidence>
<protein>
    <recommendedName>
        <fullName evidence="2">Ig-like domain-containing protein</fullName>
    </recommendedName>
</protein>
<feature type="transmembrane region" description="Helical" evidence="1">
    <location>
        <begin position="27"/>
        <end position="45"/>
    </location>
</feature>
<dbReference type="EMBL" id="CM015717">
    <property type="protein sequence ID" value="KAF3690537.1"/>
    <property type="molecule type" value="Genomic_DNA"/>
</dbReference>
<dbReference type="Pfam" id="PF07654">
    <property type="entry name" value="C1-set"/>
    <property type="match status" value="1"/>
</dbReference>
<evidence type="ECO:0000313" key="4">
    <source>
        <dbReference type="Proteomes" id="UP000503349"/>
    </source>
</evidence>
<dbReference type="PROSITE" id="PS50835">
    <property type="entry name" value="IG_LIKE"/>
    <property type="match status" value="1"/>
</dbReference>
<reference evidence="3 4" key="1">
    <citation type="submission" date="2019-02" db="EMBL/GenBank/DDBJ databases">
        <title>Opniocepnalus argus genome.</title>
        <authorList>
            <person name="Zhou C."/>
            <person name="Xiao S."/>
        </authorList>
    </citation>
    <scope>NUCLEOTIDE SEQUENCE [LARGE SCALE GENOMIC DNA]</scope>
    <source>
        <strain evidence="3">OARG1902GOOAL</strain>
        <tissue evidence="3">Muscle</tissue>
    </source>
</reference>
<feature type="domain" description="Ig-like" evidence="2">
    <location>
        <begin position="96"/>
        <end position="178"/>
    </location>
</feature>
<evidence type="ECO:0000313" key="3">
    <source>
        <dbReference type="EMBL" id="KAF3690537.1"/>
    </source>
</evidence>
<reference evidence="4" key="2">
    <citation type="submission" date="2019-02" db="EMBL/GenBank/DDBJ databases">
        <title>Opniocepnalus argus Var Kimnra genome.</title>
        <authorList>
            <person name="Zhou C."/>
            <person name="Xiao S."/>
        </authorList>
    </citation>
    <scope>NUCLEOTIDE SEQUENCE [LARGE SCALE GENOMIC DNA]</scope>
</reference>
<name>A0A6G1PJX9_CHAAH</name>
<dbReference type="InterPro" id="IPR007110">
    <property type="entry name" value="Ig-like_dom"/>
</dbReference>
<accession>A0A6G1PJX9</accession>
<gene>
    <name evidence="3" type="ORF">EXN66_Car006210</name>
</gene>
<keyword evidence="1" id="KW-1133">Transmembrane helix</keyword>
<dbReference type="Gene3D" id="2.60.40.10">
    <property type="entry name" value="Immunoglobulins"/>
    <property type="match status" value="1"/>
</dbReference>
<dbReference type="InterPro" id="IPR013783">
    <property type="entry name" value="Ig-like_fold"/>
</dbReference>
<keyword evidence="4" id="KW-1185">Reference proteome</keyword>